<keyword evidence="2" id="KW-0472">Membrane</keyword>
<dbReference type="PANTHER" id="PTHR47518:SF9">
    <property type="entry name" value="SERPENTINE RECEPTOR, CLASS T"/>
    <property type="match status" value="1"/>
</dbReference>
<proteinExistence type="inferred from homology"/>
<organism evidence="3 4">
    <name type="scientific">Trichostrongylus colubriformis</name>
    <name type="common">Black scour worm</name>
    <dbReference type="NCBI Taxonomy" id="6319"/>
    <lineage>
        <taxon>Eukaryota</taxon>
        <taxon>Metazoa</taxon>
        <taxon>Ecdysozoa</taxon>
        <taxon>Nematoda</taxon>
        <taxon>Chromadorea</taxon>
        <taxon>Rhabditida</taxon>
        <taxon>Rhabditina</taxon>
        <taxon>Rhabditomorpha</taxon>
        <taxon>Strongyloidea</taxon>
        <taxon>Trichostrongylidae</taxon>
        <taxon>Trichostrongylus</taxon>
    </lineage>
</organism>
<reference evidence="3 4" key="1">
    <citation type="submission" date="2019-10" db="EMBL/GenBank/DDBJ databases">
        <title>Assembly and Annotation for the nematode Trichostrongylus colubriformis.</title>
        <authorList>
            <person name="Martin J."/>
        </authorList>
    </citation>
    <scope>NUCLEOTIDE SEQUENCE [LARGE SCALE GENOMIC DNA]</scope>
    <source>
        <strain evidence="3">G859</strain>
        <tissue evidence="3">Whole worm</tissue>
    </source>
</reference>
<dbReference type="InterPro" id="IPR004151">
    <property type="entry name" value="7TM_GPCR_serpentine_rcpt_Sre"/>
</dbReference>
<evidence type="ECO:0008006" key="5">
    <source>
        <dbReference type="Google" id="ProtNLM"/>
    </source>
</evidence>
<sequence>MIITVVIVVVRFSGTAKNFDGYLMGLEISIAVLTCVALAVIIIFNKSSYRKRHNSQMHLTNRYQLDENIRVGNYLMPVAINQMLIKIMLVVLTAYAVFFTAFSLGEEEDFVYHAYCQLFVYERLFFVLVLILRNTAFINAFIMGLQIGTVILSFANREEMTSALLALPVATFDSEQRIKNVVGRFFQALIVIIVFNKSSYNKRHDARIHLNSRYQLDENIRVGRYLIPVACNDLLTKVIFSILISYSVFFTDIPLGRDTTHLSHAYDLVPLLIAQVFAMYLAISAWLIMIIERAAASVYVIAYEMRFKGYPTSIILCVSVLLLTALLYCLSTFLRNTAFINAFLMGLQIGIVILSFTALVVIIVFNKTSYKKRHDARIHLNSRYQIDENIRVGKYLIPVACNDMLTKVIFLMLISYSIFFTDIPLGQDTTHLSHAYDLLSAYQRMFFGLALTLRSQKFDRIMKRHNKTAAVVQKDTAATYNYYDDLRRMW</sequence>
<dbReference type="Proteomes" id="UP001331761">
    <property type="component" value="Unassembled WGS sequence"/>
</dbReference>
<keyword evidence="2" id="KW-0812">Transmembrane</keyword>
<comment type="caution">
    <text evidence="3">The sequence shown here is derived from an EMBL/GenBank/DDBJ whole genome shotgun (WGS) entry which is preliminary data.</text>
</comment>
<name>A0AAN8F4G1_TRICO</name>
<protein>
    <recommendedName>
        <fullName evidence="5">G protein-coupled receptor</fullName>
    </recommendedName>
</protein>
<feature type="transmembrane region" description="Helical" evidence="2">
    <location>
        <begin position="312"/>
        <end position="334"/>
    </location>
</feature>
<dbReference type="InterPro" id="IPR052854">
    <property type="entry name" value="Serpentine_rcpt_epsilon"/>
</dbReference>
<evidence type="ECO:0000313" key="3">
    <source>
        <dbReference type="EMBL" id="KAK5967257.1"/>
    </source>
</evidence>
<feature type="transmembrane region" description="Helical" evidence="2">
    <location>
        <begin position="83"/>
        <end position="104"/>
    </location>
</feature>
<dbReference type="GO" id="GO:0016020">
    <property type="term" value="C:membrane"/>
    <property type="evidence" value="ECO:0007669"/>
    <property type="project" value="InterPro"/>
</dbReference>
<dbReference type="GO" id="GO:0007606">
    <property type="term" value="P:sensory perception of chemical stimulus"/>
    <property type="evidence" value="ECO:0007669"/>
    <property type="project" value="InterPro"/>
</dbReference>
<dbReference type="EMBL" id="WIXE01022697">
    <property type="protein sequence ID" value="KAK5967257.1"/>
    <property type="molecule type" value="Genomic_DNA"/>
</dbReference>
<evidence type="ECO:0000313" key="4">
    <source>
        <dbReference type="Proteomes" id="UP001331761"/>
    </source>
</evidence>
<feature type="transmembrane region" description="Helical" evidence="2">
    <location>
        <begin position="22"/>
        <end position="44"/>
    </location>
</feature>
<feature type="transmembrane region" description="Helical" evidence="2">
    <location>
        <begin position="137"/>
        <end position="155"/>
    </location>
</feature>
<keyword evidence="2" id="KW-1133">Transmembrane helix</keyword>
<comment type="similarity">
    <text evidence="1">Belongs to the nematode receptor-like protein sre family.</text>
</comment>
<feature type="transmembrane region" description="Helical" evidence="2">
    <location>
        <begin position="435"/>
        <end position="453"/>
    </location>
</feature>
<feature type="transmembrane region" description="Helical" evidence="2">
    <location>
        <begin position="340"/>
        <end position="365"/>
    </location>
</feature>
<feature type="transmembrane region" description="Helical" evidence="2">
    <location>
        <begin position="225"/>
        <end position="249"/>
    </location>
</feature>
<evidence type="ECO:0000256" key="1">
    <source>
        <dbReference type="ARBA" id="ARBA00006803"/>
    </source>
</evidence>
<evidence type="ECO:0000256" key="2">
    <source>
        <dbReference type="SAM" id="Phobius"/>
    </source>
</evidence>
<feature type="transmembrane region" description="Helical" evidence="2">
    <location>
        <begin position="269"/>
        <end position="291"/>
    </location>
</feature>
<dbReference type="Pfam" id="PF03125">
    <property type="entry name" value="Sre"/>
    <property type="match status" value="1"/>
</dbReference>
<dbReference type="PANTHER" id="PTHR47518">
    <property type="entry name" value="SERPENTINE RECEPTOR CLASS EPSILON-13-RELATED"/>
    <property type="match status" value="1"/>
</dbReference>
<feature type="transmembrane region" description="Helical" evidence="2">
    <location>
        <begin position="181"/>
        <end position="200"/>
    </location>
</feature>
<keyword evidence="4" id="KW-1185">Reference proteome</keyword>
<accession>A0AAN8F4G1</accession>
<gene>
    <name evidence="3" type="ORF">GCK32_002854</name>
</gene>
<feature type="transmembrane region" description="Helical" evidence="2">
    <location>
        <begin position="110"/>
        <end position="132"/>
    </location>
</feature>
<feature type="transmembrane region" description="Helical" evidence="2">
    <location>
        <begin position="404"/>
        <end position="423"/>
    </location>
</feature>
<dbReference type="AlphaFoldDB" id="A0AAN8F4G1"/>